<accession>A0ABN7PCD9</accession>
<name>A0ABN7PCD9_TIMPD</name>
<reference evidence="1" key="1">
    <citation type="submission" date="2021-03" db="EMBL/GenBank/DDBJ databases">
        <authorList>
            <person name="Tran Van P."/>
        </authorList>
    </citation>
    <scope>NUCLEOTIDE SEQUENCE</scope>
</reference>
<comment type="caution">
    <text evidence="1">The sequence shown here is derived from an EMBL/GenBank/DDBJ whole genome shotgun (WGS) entry which is preliminary data.</text>
</comment>
<organism evidence="1 2">
    <name type="scientific">Timema podura</name>
    <name type="common">Walking stick</name>
    <dbReference type="NCBI Taxonomy" id="61482"/>
    <lineage>
        <taxon>Eukaryota</taxon>
        <taxon>Metazoa</taxon>
        <taxon>Ecdysozoa</taxon>
        <taxon>Arthropoda</taxon>
        <taxon>Hexapoda</taxon>
        <taxon>Insecta</taxon>
        <taxon>Pterygota</taxon>
        <taxon>Neoptera</taxon>
        <taxon>Polyneoptera</taxon>
        <taxon>Phasmatodea</taxon>
        <taxon>Timematodea</taxon>
        <taxon>Timematoidea</taxon>
        <taxon>Timematidae</taxon>
        <taxon>Timema</taxon>
    </lineage>
</organism>
<evidence type="ECO:0000313" key="1">
    <source>
        <dbReference type="EMBL" id="CAG2063115.1"/>
    </source>
</evidence>
<dbReference type="Proteomes" id="UP001153148">
    <property type="component" value="Unassembled WGS sequence"/>
</dbReference>
<keyword evidence="2" id="KW-1185">Reference proteome</keyword>
<evidence type="ECO:0000313" key="2">
    <source>
        <dbReference type="Proteomes" id="UP001153148"/>
    </source>
</evidence>
<dbReference type="EMBL" id="CAJPIN010024435">
    <property type="protein sequence ID" value="CAG2063115.1"/>
    <property type="molecule type" value="Genomic_DNA"/>
</dbReference>
<sequence>MGKVEEEAYAEVEAKEEEDEGEVQVVTSSLRTMLNIEKQRCHLFSVIKAVVASNWCFFLQHSRKVTVV</sequence>
<gene>
    <name evidence="1" type="ORF">TPAB3V08_LOCUS10063</name>
</gene>
<proteinExistence type="predicted"/>
<protein>
    <submittedName>
        <fullName evidence="1">Uncharacterized protein</fullName>
    </submittedName>
</protein>